<evidence type="ECO:0000256" key="2">
    <source>
        <dbReference type="ARBA" id="ARBA00023043"/>
    </source>
</evidence>
<dbReference type="InterPro" id="IPR002110">
    <property type="entry name" value="Ankyrin_rpt"/>
</dbReference>
<dbReference type="EMBL" id="LGRX02014395">
    <property type="protein sequence ID" value="KAK3264712.1"/>
    <property type="molecule type" value="Genomic_DNA"/>
</dbReference>
<evidence type="ECO:0000256" key="3">
    <source>
        <dbReference type="PROSITE-ProRule" id="PRU00023"/>
    </source>
</evidence>
<dbReference type="PANTHER" id="PTHR24198:SF165">
    <property type="entry name" value="ANKYRIN REPEAT-CONTAINING PROTEIN-RELATED"/>
    <property type="match status" value="1"/>
</dbReference>
<reference evidence="5 6" key="1">
    <citation type="journal article" date="2015" name="Genome Biol. Evol.">
        <title>Comparative Genomics of a Bacterivorous Green Alga Reveals Evolutionary Causalities and Consequences of Phago-Mixotrophic Mode of Nutrition.</title>
        <authorList>
            <person name="Burns J.A."/>
            <person name="Paasch A."/>
            <person name="Narechania A."/>
            <person name="Kim E."/>
        </authorList>
    </citation>
    <scope>NUCLEOTIDE SEQUENCE [LARGE SCALE GENOMIC DNA]</scope>
    <source>
        <strain evidence="5 6">PLY_AMNH</strain>
    </source>
</reference>
<keyword evidence="2 3" id="KW-0040">ANK repeat</keyword>
<name>A0AAE0FRH1_9CHLO</name>
<comment type="caution">
    <text evidence="5">The sequence shown here is derived from an EMBL/GenBank/DDBJ whole genome shotgun (WGS) entry which is preliminary data.</text>
</comment>
<dbReference type="Pfam" id="PF12796">
    <property type="entry name" value="Ank_2"/>
    <property type="match status" value="1"/>
</dbReference>
<dbReference type="PROSITE" id="PS50088">
    <property type="entry name" value="ANK_REPEAT"/>
    <property type="match status" value="1"/>
</dbReference>
<dbReference type="PROSITE" id="PS50297">
    <property type="entry name" value="ANK_REP_REGION"/>
    <property type="match status" value="1"/>
</dbReference>
<feature type="transmembrane region" description="Helical" evidence="4">
    <location>
        <begin position="171"/>
        <end position="189"/>
    </location>
</feature>
<keyword evidence="1" id="KW-0677">Repeat</keyword>
<feature type="transmembrane region" description="Helical" evidence="4">
    <location>
        <begin position="209"/>
        <end position="227"/>
    </location>
</feature>
<dbReference type="Gene3D" id="1.25.40.20">
    <property type="entry name" value="Ankyrin repeat-containing domain"/>
    <property type="match status" value="1"/>
</dbReference>
<feature type="repeat" description="ANK" evidence="3">
    <location>
        <begin position="57"/>
        <end position="89"/>
    </location>
</feature>
<accession>A0AAE0FRH1</accession>
<sequence length="237" mass="25888">MQALLGTESDEKTIFQAFLTAIEAKHASTVRLFLDRWEARGSLLEHVGESMFLAMNPGTTPLHIACQAGNAEIVALLLDAGASLNATTSKFESGIRDEGGWKPIDVAISCGHPTIKELLESHGAQPSPQCADREWIKNTWKNPFAEIKASEARLTEQKEHEREEFYTRARYALPALGFLAVGLVGAVRLARRDRVTAVNQTTSTAVNGAMLAVGCCGVTGMVGKYIWDFLKKLENLE</sequence>
<gene>
    <name evidence="5" type="ORF">CYMTET_26567</name>
</gene>
<keyword evidence="6" id="KW-1185">Reference proteome</keyword>
<organism evidence="5 6">
    <name type="scientific">Cymbomonas tetramitiformis</name>
    <dbReference type="NCBI Taxonomy" id="36881"/>
    <lineage>
        <taxon>Eukaryota</taxon>
        <taxon>Viridiplantae</taxon>
        <taxon>Chlorophyta</taxon>
        <taxon>Pyramimonadophyceae</taxon>
        <taxon>Pyramimonadales</taxon>
        <taxon>Pyramimonadaceae</taxon>
        <taxon>Cymbomonas</taxon>
    </lineage>
</organism>
<dbReference type="AlphaFoldDB" id="A0AAE0FRH1"/>
<keyword evidence="4" id="KW-1133">Transmembrane helix</keyword>
<dbReference type="PRINTS" id="PR01415">
    <property type="entry name" value="ANKYRIN"/>
</dbReference>
<dbReference type="InterPro" id="IPR036770">
    <property type="entry name" value="Ankyrin_rpt-contain_sf"/>
</dbReference>
<proteinExistence type="predicted"/>
<dbReference type="PANTHER" id="PTHR24198">
    <property type="entry name" value="ANKYRIN REPEAT AND PROTEIN KINASE DOMAIN-CONTAINING PROTEIN"/>
    <property type="match status" value="1"/>
</dbReference>
<keyword evidence="4" id="KW-0472">Membrane</keyword>
<evidence type="ECO:0000256" key="4">
    <source>
        <dbReference type="SAM" id="Phobius"/>
    </source>
</evidence>
<keyword evidence="4" id="KW-0812">Transmembrane</keyword>
<dbReference type="SUPFAM" id="SSF48403">
    <property type="entry name" value="Ankyrin repeat"/>
    <property type="match status" value="1"/>
</dbReference>
<protein>
    <submittedName>
        <fullName evidence="5">Uncharacterized protein</fullName>
    </submittedName>
</protein>
<evidence type="ECO:0000313" key="6">
    <source>
        <dbReference type="Proteomes" id="UP001190700"/>
    </source>
</evidence>
<dbReference type="Proteomes" id="UP001190700">
    <property type="component" value="Unassembled WGS sequence"/>
</dbReference>
<evidence type="ECO:0000256" key="1">
    <source>
        <dbReference type="ARBA" id="ARBA00022737"/>
    </source>
</evidence>
<dbReference type="SMART" id="SM00248">
    <property type="entry name" value="ANK"/>
    <property type="match status" value="2"/>
</dbReference>
<evidence type="ECO:0000313" key="5">
    <source>
        <dbReference type="EMBL" id="KAK3264712.1"/>
    </source>
</evidence>